<sequence length="225" mass="22788">MSSDDETDIDIDIGSDDYGVTPVVRPAAAVLPPPPLPASSQPQWSATAAAHAGFGAPPDGGEPDDVQIDVDDAAGVDARDHANGGGGGGEDDEIDIDDLDIDGEDPRPLWGVVNGSRESAMARDQATTQLASQALALGYLLPATWDAVGHGAGIATLDTMPQPHGRDGHIQHGGGDSDDDETEDDGIMPTASDAVPSAEPPPHDADALDADGLYAALGDAAMDEA</sequence>
<accession>A0A4V1ITD4</accession>
<feature type="region of interest" description="Disordered" evidence="1">
    <location>
        <begin position="25"/>
        <end position="112"/>
    </location>
</feature>
<name>A0A4V1ITD4_9FUNG</name>
<organism evidence="2 3">
    <name type="scientific">Caulochytrium protostelioides</name>
    <dbReference type="NCBI Taxonomy" id="1555241"/>
    <lineage>
        <taxon>Eukaryota</taxon>
        <taxon>Fungi</taxon>
        <taxon>Fungi incertae sedis</taxon>
        <taxon>Chytridiomycota</taxon>
        <taxon>Chytridiomycota incertae sedis</taxon>
        <taxon>Chytridiomycetes</taxon>
        <taxon>Caulochytriales</taxon>
        <taxon>Caulochytriaceae</taxon>
        <taxon>Caulochytrium</taxon>
    </lineage>
</organism>
<reference evidence="3" key="1">
    <citation type="journal article" date="2018" name="Nat. Microbiol.">
        <title>Leveraging single-cell genomics to expand the fungal tree of life.</title>
        <authorList>
            <person name="Ahrendt S.R."/>
            <person name="Quandt C.A."/>
            <person name="Ciobanu D."/>
            <person name="Clum A."/>
            <person name="Salamov A."/>
            <person name="Andreopoulos B."/>
            <person name="Cheng J.F."/>
            <person name="Woyke T."/>
            <person name="Pelin A."/>
            <person name="Henrissat B."/>
            <person name="Reynolds N.K."/>
            <person name="Benny G.L."/>
            <person name="Smith M.E."/>
            <person name="James T.Y."/>
            <person name="Grigoriev I.V."/>
        </authorList>
    </citation>
    <scope>NUCLEOTIDE SEQUENCE [LARGE SCALE GENOMIC DNA]</scope>
    <source>
        <strain evidence="3">ATCC 52028</strain>
    </source>
</reference>
<dbReference type="AlphaFoldDB" id="A0A4V1ITD4"/>
<feature type="compositionally biased region" description="Acidic residues" evidence="1">
    <location>
        <begin position="89"/>
        <end position="103"/>
    </location>
</feature>
<evidence type="ECO:0000313" key="3">
    <source>
        <dbReference type="Proteomes" id="UP000268535"/>
    </source>
</evidence>
<feature type="region of interest" description="Disordered" evidence="1">
    <location>
        <begin position="159"/>
        <end position="211"/>
    </location>
</feature>
<evidence type="ECO:0000313" key="2">
    <source>
        <dbReference type="EMBL" id="RKO96667.1"/>
    </source>
</evidence>
<feature type="compositionally biased region" description="Acidic residues" evidence="1">
    <location>
        <begin position="61"/>
        <end position="74"/>
    </location>
</feature>
<protein>
    <submittedName>
        <fullName evidence="2">Uncharacterized protein</fullName>
    </submittedName>
</protein>
<feature type="non-terminal residue" evidence="2">
    <location>
        <position position="225"/>
    </location>
</feature>
<dbReference type="EMBL" id="ML009721">
    <property type="protein sequence ID" value="RKO96667.1"/>
    <property type="molecule type" value="Genomic_DNA"/>
</dbReference>
<feature type="compositionally biased region" description="Low complexity" evidence="1">
    <location>
        <begin position="46"/>
        <end position="59"/>
    </location>
</feature>
<evidence type="ECO:0000256" key="1">
    <source>
        <dbReference type="SAM" id="MobiDB-lite"/>
    </source>
</evidence>
<gene>
    <name evidence="2" type="ORF">CAUPRSCDRAFT_11646</name>
</gene>
<dbReference type="Proteomes" id="UP000268535">
    <property type="component" value="Unassembled WGS sequence"/>
</dbReference>
<proteinExistence type="predicted"/>
<feature type="compositionally biased region" description="Acidic residues" evidence="1">
    <location>
        <begin position="176"/>
        <end position="186"/>
    </location>
</feature>